<gene>
    <name evidence="2" type="ORF">GCM10017577_57370</name>
</gene>
<dbReference type="InterPro" id="IPR051532">
    <property type="entry name" value="Ester_Hydrolysis_Enzymes"/>
</dbReference>
<evidence type="ECO:0000259" key="1">
    <source>
        <dbReference type="Pfam" id="PF13472"/>
    </source>
</evidence>
<evidence type="ECO:0000313" key="2">
    <source>
        <dbReference type="EMBL" id="GLL14589.1"/>
    </source>
</evidence>
<dbReference type="SUPFAM" id="SSF52266">
    <property type="entry name" value="SGNH hydrolase"/>
    <property type="match status" value="1"/>
</dbReference>
<sequence length="267" mass="27487">MRGWLGGLRWRVPLQLTAMLVAGLVIAGIPADEGGTLPGVRTAGEGAGPKAMLRVMPLGASSTEGVGSPATAGYRAPLFAELAADGIRVDYVGSRHNGPAGMADPDNEGHSGWTLAKMIPAVGAWVAEADPDVVLLHMGTNDVNSGAKGSVAAARLDALLDEVFAAAPQTHVIVAGIWAPLPARATERAVLARLTPDVVARHRALGHSLEFVDTSSLLSAGDFVDGLHANAGGYRKIAAMWTTEVEGWLAQRRAAPVPPVPAAAVTR</sequence>
<protein>
    <recommendedName>
        <fullName evidence="1">SGNH hydrolase-type esterase domain-containing protein</fullName>
    </recommendedName>
</protein>
<dbReference type="Proteomes" id="UP001143463">
    <property type="component" value="Unassembled WGS sequence"/>
</dbReference>
<dbReference type="InterPro" id="IPR036514">
    <property type="entry name" value="SGNH_hydro_sf"/>
</dbReference>
<dbReference type="EMBL" id="BSFQ01000034">
    <property type="protein sequence ID" value="GLL14589.1"/>
    <property type="molecule type" value="Genomic_DNA"/>
</dbReference>
<comment type="caution">
    <text evidence="2">The sequence shown here is derived from an EMBL/GenBank/DDBJ whole genome shotgun (WGS) entry which is preliminary data.</text>
</comment>
<name>A0A9W6LD44_9PSEU</name>
<reference evidence="2" key="2">
    <citation type="submission" date="2023-01" db="EMBL/GenBank/DDBJ databases">
        <authorList>
            <person name="Sun Q."/>
            <person name="Evtushenko L."/>
        </authorList>
    </citation>
    <scope>NUCLEOTIDE SEQUENCE</scope>
    <source>
        <strain evidence="2">VKM Ac-1069</strain>
    </source>
</reference>
<organism evidence="2 3">
    <name type="scientific">Pseudonocardia halophobica</name>
    <dbReference type="NCBI Taxonomy" id="29401"/>
    <lineage>
        <taxon>Bacteria</taxon>
        <taxon>Bacillati</taxon>
        <taxon>Actinomycetota</taxon>
        <taxon>Actinomycetes</taxon>
        <taxon>Pseudonocardiales</taxon>
        <taxon>Pseudonocardiaceae</taxon>
        <taxon>Pseudonocardia</taxon>
    </lineage>
</organism>
<accession>A0A9W6LD44</accession>
<dbReference type="Pfam" id="PF13472">
    <property type="entry name" value="Lipase_GDSL_2"/>
    <property type="match status" value="1"/>
</dbReference>
<dbReference type="AlphaFoldDB" id="A0A9W6LD44"/>
<dbReference type="PANTHER" id="PTHR30383">
    <property type="entry name" value="THIOESTERASE 1/PROTEASE 1/LYSOPHOSPHOLIPASE L1"/>
    <property type="match status" value="1"/>
</dbReference>
<dbReference type="RefSeq" id="WP_156067642.1">
    <property type="nucleotide sequence ID" value="NZ_BAAAUZ010000021.1"/>
</dbReference>
<dbReference type="PANTHER" id="PTHR30383:SF5">
    <property type="entry name" value="SGNH HYDROLASE-TYPE ESTERASE DOMAIN-CONTAINING PROTEIN"/>
    <property type="match status" value="1"/>
</dbReference>
<dbReference type="GO" id="GO:0004622">
    <property type="term" value="F:phosphatidylcholine lysophospholipase activity"/>
    <property type="evidence" value="ECO:0007669"/>
    <property type="project" value="TreeGrafter"/>
</dbReference>
<feature type="domain" description="SGNH hydrolase-type esterase" evidence="1">
    <location>
        <begin position="58"/>
        <end position="235"/>
    </location>
</feature>
<dbReference type="CDD" id="cd01833">
    <property type="entry name" value="XynB_like"/>
    <property type="match status" value="1"/>
</dbReference>
<evidence type="ECO:0000313" key="3">
    <source>
        <dbReference type="Proteomes" id="UP001143463"/>
    </source>
</evidence>
<proteinExistence type="predicted"/>
<dbReference type="Gene3D" id="3.40.50.1110">
    <property type="entry name" value="SGNH hydrolase"/>
    <property type="match status" value="1"/>
</dbReference>
<reference evidence="2" key="1">
    <citation type="journal article" date="2014" name="Int. J. Syst. Evol. Microbiol.">
        <title>Complete genome sequence of Corynebacterium casei LMG S-19264T (=DSM 44701T), isolated from a smear-ripened cheese.</title>
        <authorList>
            <consortium name="US DOE Joint Genome Institute (JGI-PGF)"/>
            <person name="Walter F."/>
            <person name="Albersmeier A."/>
            <person name="Kalinowski J."/>
            <person name="Ruckert C."/>
        </authorList>
    </citation>
    <scope>NUCLEOTIDE SEQUENCE</scope>
    <source>
        <strain evidence="2">VKM Ac-1069</strain>
    </source>
</reference>
<dbReference type="InterPro" id="IPR013830">
    <property type="entry name" value="SGNH_hydro"/>
</dbReference>
<keyword evidence="3" id="KW-1185">Reference proteome</keyword>